<proteinExistence type="predicted"/>
<accession>C7G9Y4</accession>
<dbReference type="InterPro" id="IPR036388">
    <property type="entry name" value="WH-like_DNA-bd_sf"/>
</dbReference>
<dbReference type="GO" id="GO:0005829">
    <property type="term" value="C:cytosol"/>
    <property type="evidence" value="ECO:0007669"/>
    <property type="project" value="TreeGrafter"/>
</dbReference>
<dbReference type="InterPro" id="IPR016032">
    <property type="entry name" value="Sig_transdc_resp-reg_C-effctor"/>
</dbReference>
<name>C7G9Y4_9FIRM</name>
<feature type="DNA-binding region" description="OmpR/PhoB-type" evidence="4">
    <location>
        <begin position="64"/>
        <end position="163"/>
    </location>
</feature>
<evidence type="ECO:0000256" key="4">
    <source>
        <dbReference type="PROSITE-ProRule" id="PRU01091"/>
    </source>
</evidence>
<dbReference type="InterPro" id="IPR039420">
    <property type="entry name" value="WalR-like"/>
</dbReference>
<evidence type="ECO:0000256" key="1">
    <source>
        <dbReference type="ARBA" id="ARBA00022553"/>
    </source>
</evidence>
<evidence type="ECO:0000313" key="6">
    <source>
        <dbReference type="EMBL" id="EEV01380.1"/>
    </source>
</evidence>
<dbReference type="CDD" id="cd00383">
    <property type="entry name" value="trans_reg_C"/>
    <property type="match status" value="1"/>
</dbReference>
<dbReference type="GO" id="GO:0000156">
    <property type="term" value="F:phosphorelay response regulator activity"/>
    <property type="evidence" value="ECO:0007669"/>
    <property type="project" value="TreeGrafter"/>
</dbReference>
<sequence length="167" mass="19552">MVGYRNYSFVLTRALAVDKCNKAGDVYGKMLVLTFEDNEDAMMNRILSFINTRDEITQMSDLNNHLLNFKGLLIDEVQRVIIRENQEIDLTYTEFEILKLLAKHSGIVFSKEQIYDIVWKESYSGDYNIVMSHIRNIREKIEDNPSKPIYIQTVWGVGYRFNKNLIA</sequence>
<dbReference type="InterPro" id="IPR001867">
    <property type="entry name" value="OmpR/PhoB-type_DNA-bd"/>
</dbReference>
<dbReference type="HOGENOM" id="CLU_000445_101_0_9"/>
<organism evidence="6 7">
    <name type="scientific">Roseburia intestinalis L1-82</name>
    <dbReference type="NCBI Taxonomy" id="536231"/>
    <lineage>
        <taxon>Bacteria</taxon>
        <taxon>Bacillati</taxon>
        <taxon>Bacillota</taxon>
        <taxon>Clostridia</taxon>
        <taxon>Lachnospirales</taxon>
        <taxon>Lachnospiraceae</taxon>
        <taxon>Roseburia</taxon>
    </lineage>
</organism>
<feature type="domain" description="OmpR/PhoB-type" evidence="5">
    <location>
        <begin position="64"/>
        <end position="163"/>
    </location>
</feature>
<dbReference type="PANTHER" id="PTHR48111:SF40">
    <property type="entry name" value="PHOSPHATE REGULON TRANSCRIPTIONAL REGULATORY PROTEIN PHOB"/>
    <property type="match status" value="1"/>
</dbReference>
<dbReference type="PANTHER" id="PTHR48111">
    <property type="entry name" value="REGULATOR OF RPOS"/>
    <property type="match status" value="1"/>
</dbReference>
<dbReference type="GO" id="GO:0032993">
    <property type="term" value="C:protein-DNA complex"/>
    <property type="evidence" value="ECO:0007669"/>
    <property type="project" value="TreeGrafter"/>
</dbReference>
<dbReference type="Gene3D" id="1.10.10.10">
    <property type="entry name" value="Winged helix-like DNA-binding domain superfamily/Winged helix DNA-binding domain"/>
    <property type="match status" value="1"/>
</dbReference>
<dbReference type="GO" id="GO:0000976">
    <property type="term" value="F:transcription cis-regulatory region binding"/>
    <property type="evidence" value="ECO:0007669"/>
    <property type="project" value="TreeGrafter"/>
</dbReference>
<dbReference type="GO" id="GO:0006355">
    <property type="term" value="P:regulation of DNA-templated transcription"/>
    <property type="evidence" value="ECO:0007669"/>
    <property type="project" value="InterPro"/>
</dbReference>
<dbReference type="EMBL" id="ABYJ02000076">
    <property type="protein sequence ID" value="EEV01380.1"/>
    <property type="molecule type" value="Genomic_DNA"/>
</dbReference>
<dbReference type="Pfam" id="PF00486">
    <property type="entry name" value="Trans_reg_C"/>
    <property type="match status" value="1"/>
</dbReference>
<evidence type="ECO:0000259" key="5">
    <source>
        <dbReference type="PROSITE" id="PS51755"/>
    </source>
</evidence>
<dbReference type="SUPFAM" id="SSF46894">
    <property type="entry name" value="C-terminal effector domain of the bipartite response regulators"/>
    <property type="match status" value="1"/>
</dbReference>
<dbReference type="Proteomes" id="UP000004828">
    <property type="component" value="Unassembled WGS sequence"/>
</dbReference>
<dbReference type="AlphaFoldDB" id="C7G9Y4"/>
<dbReference type="SMART" id="SM00862">
    <property type="entry name" value="Trans_reg_C"/>
    <property type="match status" value="1"/>
</dbReference>
<protein>
    <submittedName>
        <fullName evidence="6">Transcriptional regulatory protein, C-terminal domain protein</fullName>
    </submittedName>
</protein>
<keyword evidence="3 4" id="KW-0238">DNA-binding</keyword>
<evidence type="ECO:0000256" key="3">
    <source>
        <dbReference type="ARBA" id="ARBA00023125"/>
    </source>
</evidence>
<keyword evidence="1" id="KW-0597">Phosphoprotein</keyword>
<comment type="caution">
    <text evidence="6">The sequence shown here is derived from an EMBL/GenBank/DDBJ whole genome shotgun (WGS) entry which is preliminary data.</text>
</comment>
<keyword evidence="2" id="KW-0902">Two-component regulatory system</keyword>
<evidence type="ECO:0000256" key="2">
    <source>
        <dbReference type="ARBA" id="ARBA00023012"/>
    </source>
</evidence>
<evidence type="ECO:0000313" key="7">
    <source>
        <dbReference type="Proteomes" id="UP000004828"/>
    </source>
</evidence>
<dbReference type="PROSITE" id="PS51755">
    <property type="entry name" value="OMPR_PHOB"/>
    <property type="match status" value="1"/>
</dbReference>
<gene>
    <name evidence="6" type="ORF">ROSINTL182_06714</name>
</gene>
<dbReference type="FunFam" id="1.10.10.10:FF:000018">
    <property type="entry name" value="DNA-binding response regulator ResD"/>
    <property type="match status" value="1"/>
</dbReference>
<reference evidence="6 7" key="1">
    <citation type="submission" date="2009-08" db="EMBL/GenBank/DDBJ databases">
        <authorList>
            <person name="Weinstock G."/>
            <person name="Sodergren E."/>
            <person name="Clifton S."/>
            <person name="Fulton L."/>
            <person name="Fulton B."/>
            <person name="Courtney L."/>
            <person name="Fronick C."/>
            <person name="Harrison M."/>
            <person name="Strong C."/>
            <person name="Farmer C."/>
            <person name="Delahaunty K."/>
            <person name="Markovic C."/>
            <person name="Hall O."/>
            <person name="Minx P."/>
            <person name="Tomlinson C."/>
            <person name="Mitreva M."/>
            <person name="Nelson J."/>
            <person name="Hou S."/>
            <person name="Wollam A."/>
            <person name="Pepin K.H."/>
            <person name="Johnson M."/>
            <person name="Bhonagiri V."/>
            <person name="Nash W.E."/>
            <person name="Warren W."/>
            <person name="Chinwalla A."/>
            <person name="Mardis E.R."/>
            <person name="Wilson R.K."/>
        </authorList>
    </citation>
    <scope>NUCLEOTIDE SEQUENCE [LARGE SCALE GENOMIC DNA]</scope>
    <source>
        <strain evidence="6 7">L1-82</strain>
    </source>
</reference>